<keyword evidence="2 5" id="KW-0812">Transmembrane</keyword>
<evidence type="ECO:0000313" key="8">
    <source>
        <dbReference type="Proteomes" id="UP000622317"/>
    </source>
</evidence>
<dbReference type="NCBIfam" id="TIGR01352">
    <property type="entry name" value="tonB_Cterm"/>
    <property type="match status" value="1"/>
</dbReference>
<comment type="caution">
    <text evidence="7">The sequence shown here is derived from an EMBL/GenBank/DDBJ whole genome shotgun (WGS) entry which is preliminary data.</text>
</comment>
<proteinExistence type="predicted"/>
<dbReference type="Pfam" id="PF03544">
    <property type="entry name" value="TonB_C"/>
    <property type="match status" value="1"/>
</dbReference>
<dbReference type="InterPro" id="IPR037682">
    <property type="entry name" value="TonB_C"/>
</dbReference>
<dbReference type="AlphaFoldDB" id="A0A927FC77"/>
<dbReference type="GO" id="GO:0016020">
    <property type="term" value="C:membrane"/>
    <property type="evidence" value="ECO:0007669"/>
    <property type="project" value="UniProtKB-SubCell"/>
</dbReference>
<evidence type="ECO:0000256" key="4">
    <source>
        <dbReference type="ARBA" id="ARBA00023136"/>
    </source>
</evidence>
<dbReference type="InterPro" id="IPR006260">
    <property type="entry name" value="TonB/TolA_C"/>
</dbReference>
<keyword evidence="8" id="KW-1185">Reference proteome</keyword>
<dbReference type="Gene3D" id="3.30.1150.10">
    <property type="match status" value="1"/>
</dbReference>
<evidence type="ECO:0000256" key="5">
    <source>
        <dbReference type="SAM" id="Phobius"/>
    </source>
</evidence>
<feature type="domain" description="TonB C-terminal" evidence="6">
    <location>
        <begin position="158"/>
        <end position="224"/>
    </location>
</feature>
<keyword evidence="4 5" id="KW-0472">Membrane</keyword>
<dbReference type="Proteomes" id="UP000622317">
    <property type="component" value="Unassembled WGS sequence"/>
</dbReference>
<evidence type="ECO:0000256" key="1">
    <source>
        <dbReference type="ARBA" id="ARBA00004167"/>
    </source>
</evidence>
<dbReference type="SUPFAM" id="SSF74653">
    <property type="entry name" value="TolA/TonB C-terminal domain"/>
    <property type="match status" value="1"/>
</dbReference>
<organism evidence="7 8">
    <name type="scientific">Pelagicoccus enzymogenes</name>
    <dbReference type="NCBI Taxonomy" id="2773457"/>
    <lineage>
        <taxon>Bacteria</taxon>
        <taxon>Pseudomonadati</taxon>
        <taxon>Verrucomicrobiota</taxon>
        <taxon>Opitutia</taxon>
        <taxon>Puniceicoccales</taxon>
        <taxon>Pelagicoccaceae</taxon>
        <taxon>Pelagicoccus</taxon>
    </lineage>
</organism>
<name>A0A927FC77_9BACT</name>
<sequence length="234" mass="25974">MSFIDTEYRSTRMTVRAHLGAVVATAAVFAAIASTGVRLFKLEPKEERERPVYYLAPPKEFVETKTSVPETPSTIEPLSMNEVGLDSAPELNIKPIDVTISADISSEMTLNLEMGRAFRASAPQLSEFDDFTIFENQDVDERPEIRYAKKPSVPFSLRGEEVEVLVFYYVTAQGRTDSVSVLSSSSENPTYGEAAIDAIQGWRFKPAKKNKEPVACWIQQSIVFSKGSTSPFSL</sequence>
<reference evidence="7" key="1">
    <citation type="submission" date="2020-09" db="EMBL/GenBank/DDBJ databases">
        <title>Pelagicoccus enzymogenes sp. nov. with an EPS production, isolated from marine sediment.</title>
        <authorList>
            <person name="Feng X."/>
        </authorList>
    </citation>
    <scope>NUCLEOTIDE SEQUENCE</scope>
    <source>
        <strain evidence="7">NFK12</strain>
    </source>
</reference>
<accession>A0A927FC77</accession>
<keyword evidence="3 5" id="KW-1133">Transmembrane helix</keyword>
<evidence type="ECO:0000256" key="3">
    <source>
        <dbReference type="ARBA" id="ARBA00022989"/>
    </source>
</evidence>
<dbReference type="RefSeq" id="WP_191618144.1">
    <property type="nucleotide sequence ID" value="NZ_JACYFG010000038.1"/>
</dbReference>
<dbReference type="EMBL" id="JACYFG010000038">
    <property type="protein sequence ID" value="MBD5781040.1"/>
    <property type="molecule type" value="Genomic_DNA"/>
</dbReference>
<evidence type="ECO:0000313" key="7">
    <source>
        <dbReference type="EMBL" id="MBD5781040.1"/>
    </source>
</evidence>
<feature type="transmembrane region" description="Helical" evidence="5">
    <location>
        <begin position="20"/>
        <end position="40"/>
    </location>
</feature>
<evidence type="ECO:0000256" key="2">
    <source>
        <dbReference type="ARBA" id="ARBA00022692"/>
    </source>
</evidence>
<protein>
    <submittedName>
        <fullName evidence="7">TonB family protein</fullName>
    </submittedName>
</protein>
<evidence type="ECO:0000259" key="6">
    <source>
        <dbReference type="Pfam" id="PF03544"/>
    </source>
</evidence>
<dbReference type="GO" id="GO:0055085">
    <property type="term" value="P:transmembrane transport"/>
    <property type="evidence" value="ECO:0007669"/>
    <property type="project" value="InterPro"/>
</dbReference>
<comment type="subcellular location">
    <subcellularLocation>
        <location evidence="1">Membrane</location>
        <topology evidence="1">Single-pass membrane protein</topology>
    </subcellularLocation>
</comment>
<gene>
    <name evidence="7" type="ORF">IEN85_16180</name>
</gene>